<feature type="transmembrane region" description="Helical" evidence="1">
    <location>
        <begin position="133"/>
        <end position="156"/>
    </location>
</feature>
<keyword evidence="3" id="KW-1185">Reference proteome</keyword>
<dbReference type="AlphaFoldDB" id="A0A5N5V1P1"/>
<feature type="transmembrane region" description="Helical" evidence="1">
    <location>
        <begin position="100"/>
        <end position="121"/>
    </location>
</feature>
<evidence type="ECO:0000313" key="2">
    <source>
        <dbReference type="EMBL" id="KAB7754380.1"/>
    </source>
</evidence>
<feature type="transmembrane region" description="Helical" evidence="1">
    <location>
        <begin position="28"/>
        <end position="51"/>
    </location>
</feature>
<comment type="caution">
    <text evidence="2">The sequence shown here is derived from an EMBL/GenBank/DDBJ whole genome shotgun (WGS) entry which is preliminary data.</text>
</comment>
<feature type="transmembrane region" description="Helical" evidence="1">
    <location>
        <begin position="203"/>
        <end position="223"/>
    </location>
</feature>
<reference evidence="2 3" key="1">
    <citation type="submission" date="2012-10" db="EMBL/GenBank/DDBJ databases">
        <title>The draft sequence of the Mycobacterium pheli genome.</title>
        <authorList>
            <person name="Pettersson B.M.F."/>
            <person name="Das S."/>
            <person name="Dasgupta S."/>
            <person name="Bhattacharya A."/>
            <person name="Kirsebom L.A."/>
        </authorList>
    </citation>
    <scope>NUCLEOTIDE SEQUENCE [LARGE SCALE GENOMIC DNA]</scope>
    <source>
        <strain evidence="2 3">CCUG 21000</strain>
    </source>
</reference>
<keyword evidence="1" id="KW-0812">Transmembrane</keyword>
<evidence type="ECO:0000256" key="1">
    <source>
        <dbReference type="SAM" id="Phobius"/>
    </source>
</evidence>
<dbReference type="RefSeq" id="WP_061482399.1">
    <property type="nucleotide sequence ID" value="NZ_ANBO01000019.1"/>
</dbReference>
<feature type="transmembrane region" description="Helical" evidence="1">
    <location>
        <begin position="58"/>
        <end position="80"/>
    </location>
</feature>
<dbReference type="GeneID" id="74305494"/>
<proteinExistence type="predicted"/>
<name>A0A5N5V1P1_MYCPH</name>
<keyword evidence="1" id="KW-1133">Transmembrane helix</keyword>
<sequence>MTTHVVARTAAGTHTATGVSAAHATAHVTAVVAMTAVVIRTGVAAVVAGFVARVSRVLVGILVPLVSSGIGVTTGAAVVFGVPVGVRTAVVARVPASGTAVPAVPAVPGVAATGLAGMGGVACDGVHRARVTVVISTGVVAFGVTVSGVALVARVVGVVLVGVRSVAGGRHRAVAGVVVRFGRAVRVERTVGGVAGVLLVHRVVLVLGGGMGVLGVLTVLSGVGRHLDRGGRVVKLPDTERCCRCHRDGGTGDLHGQGLENEHFVQRLSGMTGPRGYPKESMGHRPA</sequence>
<protein>
    <submittedName>
        <fullName evidence="2">Uncharacterized protein</fullName>
    </submittedName>
</protein>
<dbReference type="EMBL" id="ANBP01000024">
    <property type="protein sequence ID" value="KAB7754380.1"/>
    <property type="molecule type" value="Genomic_DNA"/>
</dbReference>
<gene>
    <name evidence="2" type="ORF">MPHL21000_16860</name>
</gene>
<evidence type="ECO:0000313" key="3">
    <source>
        <dbReference type="Proteomes" id="UP000325690"/>
    </source>
</evidence>
<dbReference type="Proteomes" id="UP000325690">
    <property type="component" value="Unassembled WGS sequence"/>
</dbReference>
<organism evidence="2 3">
    <name type="scientific">Mycolicibacterium phlei DSM 43239 = CCUG 21000</name>
    <dbReference type="NCBI Taxonomy" id="1226750"/>
    <lineage>
        <taxon>Bacteria</taxon>
        <taxon>Bacillati</taxon>
        <taxon>Actinomycetota</taxon>
        <taxon>Actinomycetes</taxon>
        <taxon>Mycobacteriales</taxon>
        <taxon>Mycobacteriaceae</taxon>
        <taxon>Mycolicibacterium</taxon>
    </lineage>
</organism>
<keyword evidence="1" id="KW-0472">Membrane</keyword>
<accession>A0A5N5V1P1</accession>